<evidence type="ECO:0000256" key="5">
    <source>
        <dbReference type="ARBA" id="ARBA00023136"/>
    </source>
</evidence>
<comment type="subcellular location">
    <subcellularLocation>
        <location evidence="1">Membrane</location>
        <topology evidence="1">Multi-pass membrane protein</topology>
    </subcellularLocation>
</comment>
<keyword evidence="3 6" id="KW-0812">Transmembrane</keyword>
<name>A0ABY6ZCV7_9BACL</name>
<keyword evidence="5 6" id="KW-0472">Membrane</keyword>
<evidence type="ECO:0000256" key="1">
    <source>
        <dbReference type="ARBA" id="ARBA00004141"/>
    </source>
</evidence>
<feature type="transmembrane region" description="Helical" evidence="6">
    <location>
        <begin position="100"/>
        <end position="122"/>
    </location>
</feature>
<protein>
    <submittedName>
        <fullName evidence="7">Iron permease</fullName>
    </submittedName>
</protein>
<dbReference type="InterPro" id="IPR004923">
    <property type="entry name" value="FTR1/Fip1/EfeU"/>
</dbReference>
<evidence type="ECO:0000256" key="2">
    <source>
        <dbReference type="ARBA" id="ARBA00008333"/>
    </source>
</evidence>
<feature type="transmembrane region" description="Helical" evidence="6">
    <location>
        <begin position="310"/>
        <end position="327"/>
    </location>
</feature>
<evidence type="ECO:0000256" key="4">
    <source>
        <dbReference type="ARBA" id="ARBA00022989"/>
    </source>
</evidence>
<proteinExistence type="inferred from homology"/>
<reference evidence="7" key="1">
    <citation type="submission" date="2022-08" db="EMBL/GenBank/DDBJ databases">
        <title>Alicyclobacillus fastidiosus DSM 17978, complete genome.</title>
        <authorList>
            <person name="Wang Q."/>
            <person name="Cai R."/>
            <person name="Wang Z."/>
        </authorList>
    </citation>
    <scope>NUCLEOTIDE SEQUENCE</scope>
    <source>
        <strain evidence="7">DSM 17978</strain>
    </source>
</reference>
<evidence type="ECO:0000256" key="6">
    <source>
        <dbReference type="SAM" id="Phobius"/>
    </source>
</evidence>
<accession>A0ABY6ZCV7</accession>
<dbReference type="PANTHER" id="PTHR31632">
    <property type="entry name" value="IRON TRANSPORTER FTH1"/>
    <property type="match status" value="1"/>
</dbReference>
<feature type="transmembrane region" description="Helical" evidence="6">
    <location>
        <begin position="252"/>
        <end position="271"/>
    </location>
</feature>
<dbReference type="EMBL" id="CP104067">
    <property type="protein sequence ID" value="WAH40618.1"/>
    <property type="molecule type" value="Genomic_DNA"/>
</dbReference>
<evidence type="ECO:0000313" key="8">
    <source>
        <dbReference type="Proteomes" id="UP001164761"/>
    </source>
</evidence>
<sequence length="349" mass="38210">MTDVVNFIFGKKREALMKNSIVKTSLVCVAGAVLITVLVWQAITSAGDPDPTAHGISPTAGIIDTGVLVYREGLECIMVLAAVIAGLVRTQKVYWKPIAGGAGIGFLTTLVTWFILVGILALVADTTSENNIQAATGLLAIVVLLIVMNWFFHRIYWTGWISFQNRKKKQLITSIESAEDDKLQTVKSVAYKGLVLLGFASVFREGFEVDIFLQSIRMQVGTANVVLGTAFALVLIAITGYFTFIAHQKLPYKKMLVFTGIMLGFVFEIMVGEQVNEMQLAHWIPTHTFPVNIPAWAGTWFSVFNNWETIIAQVAAAIFVIGSYYAARMEKFKPRKTASPSGTAISADS</sequence>
<evidence type="ECO:0000313" key="7">
    <source>
        <dbReference type="EMBL" id="WAH40618.1"/>
    </source>
</evidence>
<evidence type="ECO:0000256" key="3">
    <source>
        <dbReference type="ARBA" id="ARBA00022692"/>
    </source>
</evidence>
<dbReference type="RefSeq" id="WP_268004517.1">
    <property type="nucleotide sequence ID" value="NZ_BSUT01000001.1"/>
</dbReference>
<organism evidence="7 8">
    <name type="scientific">Alicyclobacillus fastidiosus</name>
    <dbReference type="NCBI Taxonomy" id="392011"/>
    <lineage>
        <taxon>Bacteria</taxon>
        <taxon>Bacillati</taxon>
        <taxon>Bacillota</taxon>
        <taxon>Bacilli</taxon>
        <taxon>Bacillales</taxon>
        <taxon>Alicyclobacillaceae</taxon>
        <taxon>Alicyclobacillus</taxon>
    </lineage>
</organism>
<feature type="transmembrane region" description="Helical" evidence="6">
    <location>
        <begin position="283"/>
        <end position="304"/>
    </location>
</feature>
<keyword evidence="4 6" id="KW-1133">Transmembrane helix</keyword>
<feature type="transmembrane region" description="Helical" evidence="6">
    <location>
        <begin position="68"/>
        <end position="88"/>
    </location>
</feature>
<gene>
    <name evidence="7" type="ORF">NZD89_20210</name>
</gene>
<feature type="transmembrane region" description="Helical" evidence="6">
    <location>
        <begin position="225"/>
        <end position="246"/>
    </location>
</feature>
<feature type="transmembrane region" description="Helical" evidence="6">
    <location>
        <begin position="134"/>
        <end position="152"/>
    </location>
</feature>
<feature type="transmembrane region" description="Helical" evidence="6">
    <location>
        <begin position="21"/>
        <end position="43"/>
    </location>
</feature>
<dbReference type="PANTHER" id="PTHR31632:SF2">
    <property type="entry name" value="PLASMA MEMBRANE IRON PERMEASE"/>
    <property type="match status" value="1"/>
</dbReference>
<dbReference type="Proteomes" id="UP001164761">
    <property type="component" value="Chromosome"/>
</dbReference>
<keyword evidence="8" id="KW-1185">Reference proteome</keyword>
<comment type="similarity">
    <text evidence="2">Belongs to the oxidase-dependent Fe transporter (OFeT) (TC 9.A.10.1) family.</text>
</comment>